<evidence type="ECO:0000313" key="4">
    <source>
        <dbReference type="Proteomes" id="UP001055804"/>
    </source>
</evidence>
<evidence type="ECO:0000313" key="3">
    <source>
        <dbReference type="EMBL" id="MCP1337253.1"/>
    </source>
</evidence>
<dbReference type="PRINTS" id="PR00081">
    <property type="entry name" value="GDHRDH"/>
</dbReference>
<evidence type="ECO:0000256" key="1">
    <source>
        <dbReference type="ARBA" id="ARBA00006484"/>
    </source>
</evidence>
<dbReference type="SUPFAM" id="SSF51735">
    <property type="entry name" value="NAD(P)-binding Rossmann-fold domains"/>
    <property type="match status" value="1"/>
</dbReference>
<keyword evidence="2" id="KW-0560">Oxidoreductase</keyword>
<dbReference type="PANTHER" id="PTHR42760">
    <property type="entry name" value="SHORT-CHAIN DEHYDROGENASES/REDUCTASES FAMILY MEMBER"/>
    <property type="match status" value="1"/>
</dbReference>
<dbReference type="FunFam" id="3.40.50.720:FF:000084">
    <property type="entry name" value="Short-chain dehydrogenase reductase"/>
    <property type="match status" value="1"/>
</dbReference>
<dbReference type="Gene3D" id="3.40.50.720">
    <property type="entry name" value="NAD(P)-binding Rossmann-like Domain"/>
    <property type="match status" value="1"/>
</dbReference>
<gene>
    <name evidence="3" type="ORF">NJQ99_12600</name>
</gene>
<dbReference type="GO" id="GO:0016616">
    <property type="term" value="F:oxidoreductase activity, acting on the CH-OH group of donors, NAD or NADP as acceptor"/>
    <property type="evidence" value="ECO:0007669"/>
    <property type="project" value="TreeGrafter"/>
</dbReference>
<name>A0A9J6PD12_9PROT</name>
<sequence length="264" mass="27216">MSGSAGSLDGRVAVVTGGASGIGAACARLLAARGARLVVADMNEAGAEAVARETGGTAMHLDVCDEASIEAVAARTEAEVGPAEILVTSAGIVQPPLPPEELPMELFDRVVAVNLRGTYLSARAFAQHMLPRRKGAIVTISSITAERATPLHAYAPTKAAVTNLTAGLAAEWGRAGIRVNTIEPGYTRTPALQDQIDRGYRDPTLLEENSALGRLVEPDEIARAAAFLVSDEAAAITGIALPVDCGYFTAGGWAPYGGVRKRGG</sequence>
<organism evidence="3 4">
    <name type="scientific">Futiania mangrovi</name>
    <dbReference type="NCBI Taxonomy" id="2959716"/>
    <lineage>
        <taxon>Bacteria</taxon>
        <taxon>Pseudomonadati</taxon>
        <taxon>Pseudomonadota</taxon>
        <taxon>Alphaproteobacteria</taxon>
        <taxon>Futianiales</taxon>
        <taxon>Futianiaceae</taxon>
        <taxon>Futiania</taxon>
    </lineage>
</organism>
<comment type="similarity">
    <text evidence="1">Belongs to the short-chain dehydrogenases/reductases (SDR) family.</text>
</comment>
<evidence type="ECO:0000256" key="2">
    <source>
        <dbReference type="ARBA" id="ARBA00023002"/>
    </source>
</evidence>
<comment type="caution">
    <text evidence="3">The sequence shown here is derived from an EMBL/GenBank/DDBJ whole genome shotgun (WGS) entry which is preliminary data.</text>
</comment>
<dbReference type="InterPro" id="IPR002347">
    <property type="entry name" value="SDR_fam"/>
</dbReference>
<keyword evidence="4" id="KW-1185">Reference proteome</keyword>
<dbReference type="Proteomes" id="UP001055804">
    <property type="component" value="Unassembled WGS sequence"/>
</dbReference>
<dbReference type="PRINTS" id="PR00080">
    <property type="entry name" value="SDRFAMILY"/>
</dbReference>
<dbReference type="PANTHER" id="PTHR42760:SF115">
    <property type="entry name" value="3-OXOACYL-[ACYL-CARRIER-PROTEIN] REDUCTASE FABG"/>
    <property type="match status" value="1"/>
</dbReference>
<accession>A0A9J6PD12</accession>
<dbReference type="Pfam" id="PF13561">
    <property type="entry name" value="adh_short_C2"/>
    <property type="match status" value="1"/>
</dbReference>
<dbReference type="CDD" id="cd05233">
    <property type="entry name" value="SDR_c"/>
    <property type="match status" value="1"/>
</dbReference>
<reference evidence="3" key="1">
    <citation type="submission" date="2022-06" db="EMBL/GenBank/DDBJ databases">
        <title>Isolation and Genomics of Futiania mangrovii gen. nov., sp. nov., a Rare and Metabolically-versatile member in the Class Alphaproteobacteria.</title>
        <authorList>
            <person name="Liu L."/>
            <person name="Huang W.-C."/>
            <person name="Pan J."/>
            <person name="Li J."/>
            <person name="Huang Y."/>
            <person name="Du H."/>
            <person name="Liu Y."/>
            <person name="Li M."/>
        </authorList>
    </citation>
    <scope>NUCLEOTIDE SEQUENCE</scope>
    <source>
        <strain evidence="3">FT118</strain>
    </source>
</reference>
<dbReference type="RefSeq" id="WP_269333182.1">
    <property type="nucleotide sequence ID" value="NZ_JAMZFT010000002.1"/>
</dbReference>
<proteinExistence type="inferred from homology"/>
<dbReference type="EMBL" id="JAMZFT010000002">
    <property type="protein sequence ID" value="MCP1337253.1"/>
    <property type="molecule type" value="Genomic_DNA"/>
</dbReference>
<dbReference type="AlphaFoldDB" id="A0A9J6PD12"/>
<dbReference type="InterPro" id="IPR036291">
    <property type="entry name" value="NAD(P)-bd_dom_sf"/>
</dbReference>
<protein>
    <submittedName>
        <fullName evidence="3">SDR family oxidoreductase</fullName>
    </submittedName>
</protein>